<accession>A0ABN8ILI3</accession>
<organism evidence="1 2">
    <name type="scientific">Iphiclides podalirius</name>
    <name type="common">scarce swallowtail</name>
    <dbReference type="NCBI Taxonomy" id="110791"/>
    <lineage>
        <taxon>Eukaryota</taxon>
        <taxon>Metazoa</taxon>
        <taxon>Ecdysozoa</taxon>
        <taxon>Arthropoda</taxon>
        <taxon>Hexapoda</taxon>
        <taxon>Insecta</taxon>
        <taxon>Pterygota</taxon>
        <taxon>Neoptera</taxon>
        <taxon>Endopterygota</taxon>
        <taxon>Lepidoptera</taxon>
        <taxon>Glossata</taxon>
        <taxon>Ditrysia</taxon>
        <taxon>Papilionoidea</taxon>
        <taxon>Papilionidae</taxon>
        <taxon>Papilioninae</taxon>
        <taxon>Iphiclides</taxon>
    </lineage>
</organism>
<dbReference type="Proteomes" id="UP000837857">
    <property type="component" value="Chromosome 26"/>
</dbReference>
<gene>
    <name evidence="1" type="ORF">IPOD504_LOCUS10746</name>
</gene>
<evidence type="ECO:0000313" key="2">
    <source>
        <dbReference type="Proteomes" id="UP000837857"/>
    </source>
</evidence>
<feature type="non-terminal residue" evidence="1">
    <location>
        <position position="151"/>
    </location>
</feature>
<name>A0ABN8ILI3_9NEOP</name>
<keyword evidence="2" id="KW-1185">Reference proteome</keyword>
<sequence length="151" mass="16739">MFEIRTHKSRPLWNVSRRNICAAFKVSVRQVSAVTSPAPSKTPGQRPRCHCGNCAARVRNSNWAPLAVCVRLCVSALARGVRVCARRVCARSIWGAFLCVPAPSNTALGRYEWVTEGDGSSSIVLISRRRHNKTPAPKRPHFVRETSAFDI</sequence>
<proteinExistence type="predicted"/>
<dbReference type="EMBL" id="OW152838">
    <property type="protein sequence ID" value="CAH2059158.1"/>
    <property type="molecule type" value="Genomic_DNA"/>
</dbReference>
<evidence type="ECO:0000313" key="1">
    <source>
        <dbReference type="EMBL" id="CAH2059158.1"/>
    </source>
</evidence>
<protein>
    <submittedName>
        <fullName evidence="1">Uncharacterized protein</fullName>
    </submittedName>
</protein>
<reference evidence="1" key="1">
    <citation type="submission" date="2022-03" db="EMBL/GenBank/DDBJ databases">
        <authorList>
            <person name="Martin H S."/>
        </authorList>
    </citation>
    <scope>NUCLEOTIDE SEQUENCE</scope>
</reference>